<dbReference type="KEGG" id="cte:CT0686"/>
<dbReference type="EMBL" id="AE006470">
    <property type="protein sequence ID" value="AAM71924.1"/>
    <property type="molecule type" value="Genomic_DNA"/>
</dbReference>
<sequence length="188" mass="20560">MMNPSKIFALAIACGIVLLTFNWMAQAQVMYEPLQNKAPLSIYKYPRVKLGADLEANLTLIKADNGRLNITGTVTNVGKSSCKTASVAELIMNLGYAPQYSYAKTGVSDILVSRSFNNLKAGDSIVVNAVYQIPDFGGWASANLPGNAKRLFTLRVIKQDASSYKPDEDSNIENNVADDVVFYRDLTH</sequence>
<reference evidence="1 2" key="1">
    <citation type="journal article" date="2002" name="Proc. Natl. Acad. Sci. U.S.A.">
        <title>The complete genome sequence of Chlorobium tepidum TLS, a photosynthetic, anaerobic, green-sulfur bacterium.</title>
        <authorList>
            <person name="Eisen J.A."/>
            <person name="Nelson K.E."/>
            <person name="Paulsen I.T."/>
            <person name="Heidelberg J.F."/>
            <person name="Wu M."/>
            <person name="Dodson R.J."/>
            <person name="Deboy R."/>
            <person name="Gwinn M.L."/>
            <person name="Nelson W.C."/>
            <person name="Haft D.H."/>
            <person name="Hickey E.K."/>
            <person name="Peterson J.D."/>
            <person name="Durkin A.S."/>
            <person name="Kolonay J.L."/>
            <person name="Yang F."/>
            <person name="Holt I."/>
            <person name="Umayam L.A."/>
            <person name="Mason T."/>
            <person name="Brenner M."/>
            <person name="Shea T.P."/>
            <person name="Parksey D."/>
            <person name="Nierman W.C."/>
            <person name="Feldblyum T.V."/>
            <person name="Hansen C.L."/>
            <person name="Craven M.B."/>
            <person name="Radune D."/>
            <person name="Vamathevan J."/>
            <person name="Khouri H."/>
            <person name="White O."/>
            <person name="Gruber T.M."/>
            <person name="Ketchum K.A."/>
            <person name="Venter J.C."/>
            <person name="Tettelin H."/>
            <person name="Bryant D.A."/>
            <person name="Fraser C.M."/>
        </authorList>
    </citation>
    <scope>NUCLEOTIDE SEQUENCE [LARGE SCALE GENOMIC DNA]</scope>
    <source>
        <strain evidence="2">ATCC 49652 / DSM 12025 / NBRC 103806 / TLS</strain>
    </source>
</reference>
<dbReference type="EnsemblBacteria" id="AAM71924">
    <property type="protein sequence ID" value="AAM71924"/>
    <property type="gene ID" value="CT0686"/>
</dbReference>
<dbReference type="RefSeq" id="WP_010932369.1">
    <property type="nucleotide sequence ID" value="NC_002932.3"/>
</dbReference>
<dbReference type="OrthoDB" id="597622at2"/>
<protein>
    <recommendedName>
        <fullName evidence="3">CARDB domain-containing protein</fullName>
    </recommendedName>
</protein>
<keyword evidence="2" id="KW-1185">Reference proteome</keyword>
<evidence type="ECO:0000313" key="1">
    <source>
        <dbReference type="EMBL" id="AAM71924.1"/>
    </source>
</evidence>
<evidence type="ECO:0000313" key="2">
    <source>
        <dbReference type="Proteomes" id="UP000001007"/>
    </source>
</evidence>
<dbReference type="eggNOG" id="ENOG5033WTM">
    <property type="taxonomic scope" value="Bacteria"/>
</dbReference>
<accession>Q8KEK2</accession>
<dbReference type="AlphaFoldDB" id="Q8KEK2"/>
<gene>
    <name evidence="1" type="ordered locus">CT0686</name>
</gene>
<dbReference type="PATRIC" id="fig|194439.7.peg.634"/>
<dbReference type="Proteomes" id="UP000001007">
    <property type="component" value="Chromosome"/>
</dbReference>
<name>Q8KEK2_CHLTE</name>
<organism evidence="1 2">
    <name type="scientific">Chlorobaculum tepidum (strain ATCC 49652 / DSM 12025 / NBRC 103806 / TLS)</name>
    <name type="common">Chlorobium tepidum</name>
    <dbReference type="NCBI Taxonomy" id="194439"/>
    <lineage>
        <taxon>Bacteria</taxon>
        <taxon>Pseudomonadati</taxon>
        <taxon>Chlorobiota</taxon>
        <taxon>Chlorobiia</taxon>
        <taxon>Chlorobiales</taxon>
        <taxon>Chlorobiaceae</taxon>
        <taxon>Chlorobaculum</taxon>
    </lineage>
</organism>
<evidence type="ECO:0008006" key="3">
    <source>
        <dbReference type="Google" id="ProtNLM"/>
    </source>
</evidence>
<dbReference type="HOGENOM" id="CLU_1452019_0_0_10"/>
<proteinExistence type="predicted"/>